<gene>
    <name evidence="1" type="ORF">LMG26411_00135</name>
</gene>
<evidence type="ECO:0000313" key="1">
    <source>
        <dbReference type="EMBL" id="CAG2129195.1"/>
    </source>
</evidence>
<accession>A0ABN7PQ73</accession>
<name>A0ABN7PQ73_9BURK</name>
<proteinExistence type="predicted"/>
<evidence type="ECO:0000313" key="2">
    <source>
        <dbReference type="Proteomes" id="UP000672657"/>
    </source>
</evidence>
<comment type="caution">
    <text evidence="1">The sequence shown here is derived from an EMBL/GenBank/DDBJ whole genome shotgun (WGS) entry which is preliminary data.</text>
</comment>
<dbReference type="RefSeq" id="WP_211951386.1">
    <property type="nucleotide sequence ID" value="NZ_CAJPVI010000001.1"/>
</dbReference>
<organism evidence="1 2">
    <name type="scientific">Cupriavidus numazuensis</name>
    <dbReference type="NCBI Taxonomy" id="221992"/>
    <lineage>
        <taxon>Bacteria</taxon>
        <taxon>Pseudomonadati</taxon>
        <taxon>Pseudomonadota</taxon>
        <taxon>Betaproteobacteria</taxon>
        <taxon>Burkholderiales</taxon>
        <taxon>Burkholderiaceae</taxon>
        <taxon>Cupriavidus</taxon>
    </lineage>
</organism>
<sequence length="268" mass="29878">MPGPEFTVRAEVGAVIGAMRDQLGRQLPYALRVALNETAKQAKQRLVDEMARRFDRPTPYTLNSIWIAYATKDRLEAKVWVKDEAGKGTPAERYLGPEVIGGQRRQKRYERALQAAGVLPSGMYTVTGQAAQLDAFGNLSRGQIVQLLSYFRAFGEQGYRANMTDKRRTNLLKGKPKQGVRGFSYFALARQEGKLPPGIYQRMAYSTAESGRIAHLQRGGAKPVLLFVRQPAYRPIFPFFDLVRETVDANLVPNFQASAAHAMATARP</sequence>
<dbReference type="Proteomes" id="UP000672657">
    <property type="component" value="Unassembled WGS sequence"/>
</dbReference>
<protein>
    <submittedName>
        <fullName evidence="1">Uncharacterized protein</fullName>
    </submittedName>
</protein>
<dbReference type="EMBL" id="CAJPVI010000001">
    <property type="protein sequence ID" value="CAG2129195.1"/>
    <property type="molecule type" value="Genomic_DNA"/>
</dbReference>
<reference evidence="1 2" key="1">
    <citation type="submission" date="2021-03" db="EMBL/GenBank/DDBJ databases">
        <authorList>
            <person name="Peeters C."/>
        </authorList>
    </citation>
    <scope>NUCLEOTIDE SEQUENCE [LARGE SCALE GENOMIC DNA]</scope>
    <source>
        <strain evidence="1 2">LMG 26411</strain>
    </source>
</reference>
<keyword evidence="2" id="KW-1185">Reference proteome</keyword>